<feature type="compositionally biased region" description="Low complexity" evidence="1">
    <location>
        <begin position="1354"/>
        <end position="1367"/>
    </location>
</feature>
<dbReference type="GO" id="GO:0070971">
    <property type="term" value="C:endoplasmic reticulum exit site"/>
    <property type="evidence" value="ECO:0007669"/>
    <property type="project" value="TreeGrafter"/>
</dbReference>
<dbReference type="EMBL" id="BGZK01001389">
    <property type="protein sequence ID" value="GBP78864.1"/>
    <property type="molecule type" value="Genomic_DNA"/>
</dbReference>
<feature type="region of interest" description="Disordered" evidence="1">
    <location>
        <begin position="452"/>
        <end position="515"/>
    </location>
</feature>
<dbReference type="GO" id="GO:0007030">
    <property type="term" value="P:Golgi organization"/>
    <property type="evidence" value="ECO:0007669"/>
    <property type="project" value="TreeGrafter"/>
</dbReference>
<feature type="region of interest" description="Disordered" evidence="1">
    <location>
        <begin position="261"/>
        <end position="300"/>
    </location>
</feature>
<comment type="caution">
    <text evidence="2">The sequence shown here is derived from an EMBL/GenBank/DDBJ whole genome shotgun (WGS) entry which is preliminary data.</text>
</comment>
<dbReference type="PANTHER" id="PTHR13402">
    <property type="entry name" value="RGPR-RELATED"/>
    <property type="match status" value="1"/>
</dbReference>
<evidence type="ECO:0000313" key="3">
    <source>
        <dbReference type="Proteomes" id="UP000299102"/>
    </source>
</evidence>
<dbReference type="GO" id="GO:0070973">
    <property type="term" value="P:protein localization to endoplasmic reticulum exit site"/>
    <property type="evidence" value="ECO:0007669"/>
    <property type="project" value="TreeGrafter"/>
</dbReference>
<dbReference type="STRING" id="151549.A0A4C1YVM4"/>
<name>A0A4C1YVM4_EUMVA</name>
<proteinExistence type="predicted"/>
<feature type="compositionally biased region" description="Polar residues" evidence="1">
    <location>
        <begin position="452"/>
        <end position="486"/>
    </location>
</feature>
<feature type="compositionally biased region" description="Low complexity" evidence="1">
    <location>
        <begin position="281"/>
        <end position="293"/>
    </location>
</feature>
<feature type="compositionally biased region" description="Basic and acidic residues" evidence="1">
    <location>
        <begin position="818"/>
        <end position="831"/>
    </location>
</feature>
<dbReference type="GO" id="GO:0012507">
    <property type="term" value="C:ER to Golgi transport vesicle membrane"/>
    <property type="evidence" value="ECO:0007669"/>
    <property type="project" value="TreeGrafter"/>
</dbReference>
<accession>A0A4C1YVM4</accession>
<evidence type="ECO:0000256" key="1">
    <source>
        <dbReference type="SAM" id="MobiDB-lite"/>
    </source>
</evidence>
<evidence type="ECO:0000313" key="2">
    <source>
        <dbReference type="EMBL" id="GBP78864.1"/>
    </source>
</evidence>
<feature type="compositionally biased region" description="Basic and acidic residues" evidence="1">
    <location>
        <begin position="905"/>
        <end position="927"/>
    </location>
</feature>
<feature type="compositionally biased region" description="Basic and acidic residues" evidence="1">
    <location>
        <begin position="936"/>
        <end position="989"/>
    </location>
</feature>
<dbReference type="PANTHER" id="PTHR13402:SF6">
    <property type="entry name" value="SECRETORY 16, ISOFORM I"/>
    <property type="match status" value="1"/>
</dbReference>
<feature type="region of interest" description="Disordered" evidence="1">
    <location>
        <begin position="1"/>
        <end position="53"/>
    </location>
</feature>
<feature type="compositionally biased region" description="Polar residues" evidence="1">
    <location>
        <begin position="801"/>
        <end position="816"/>
    </location>
</feature>
<feature type="compositionally biased region" description="Basic and acidic residues" evidence="1">
    <location>
        <begin position="1010"/>
        <end position="1021"/>
    </location>
</feature>
<feature type="compositionally biased region" description="Basic and acidic residues" evidence="1">
    <location>
        <begin position="840"/>
        <end position="896"/>
    </location>
</feature>
<feature type="region of interest" description="Disordered" evidence="1">
    <location>
        <begin position="1010"/>
        <end position="1030"/>
    </location>
</feature>
<sequence>MSWMKRTQTGGPPTSGSEQTPYSPSQNPYANPQNVYQNYTTTAPTNPNPQQYWQMQTPQQYDNANQLYQQNNQSSSLPQTGYHPSYSLFNQNQSTHQQNYMQNQQNVDGWQDNWDWGWDENAKQASNTQQSSTVMTNFMPQQQSYNNANVIEESFTSNDTWNWSMNEKKEDSHVATGISEETGKVIEQQECNNQAPNLDSNVHSDSVVDKTTVNQPAQTMLNAESQVKTLNDRDVVKEKMPNLALGKRIHLDNLTPQWSIESQMSQESSDGPATQFESTYRSDSQSRNSNKSSPGLNMDNFNYVPSNVDDMTLQDLVSAKNIKSDTIKNYDNFPSDRAEMQNNPDNLTMSLKEMNITNRENVTPDVVLSADNSTHDPLESISNTTSNVTLAASSVSMPPPNNFPPISASQNPFKHSGVFSHKNVVKSSSPNVAPINQPSVSTFSKDISDLTSNSNLSSPSVINKLSQQRNKSASYYQTANLETTPDNSERPDHPQLSNFRSMPIPQPIPDNLEVAPKNDRNEYLQTAHLSSGDYGENTDFTREALPLGLRRLVVGQQEGEYSQTLNLSSDEPPPGLSRMVPGQQNESDNIYSQPNDDYLGRHIDGQPTDATSRNSYRQADGQQIHTNFMSNTTSRNSERRPIGLDRMVPGEPSLDEYSRSQQYQNTNYSTSSEHRIVTGVDYDYPQMTQECNPSEIREQNVDGSDYMEHMPRGVPRNVVGVRDVSVEAPMDYNLHTTTTVPDLDQTRELTVEGENLQDLSIISSVELSFSRDQPLDGADMTIADLGIDRKTDMSDSIDLPMTSSRRQSLNRTNTSGEDSERDKTYKASPKRDRGKHKSTRDKDLRHSREERKYERDPDRRSGRDRDERDRRFDKERKDKDRDRRDYKDETESPESRRYRRVNRSHRYETEDTDYYSDRERERRRYREGSYTSSKPPRPDDKDRRYREDKDRNRRYTTIERERRYDQDSDRYGSSRRRSDRDRGREDVDRKYDDRKYRDIDPDRKYGNLKREKEERRRVGERELDEDQRDEGRIDERTRRRHRRDRHYDPYYDGYGAAYSDPYMLQRQQQQTFQYYEQLRLSNPAAYMEIYKKLMAGHPLPPAGSVTASAAGHDPSRNTSYLEGYGGIGYEVRGEERGSVHSGRSSANGLTGKDTRVRVCAHRPRTRYYGAYRGGAVDAGSVRDAYSLRTDLSDRDFTTDASLNLQLEESVRSERMTPLKFATAHVKGSLSSRHLVVVRASYGRALDGRPAAVHVLRLSAALADDPQARELDAYPGPLLTGVTHKKSVIEYCEAHVRSAEHRAGHDLFGYVLIWELLALLLRQNGTVVGSDIAELLMKNAREYEHRSHIEPPCESGSRGSAASSCASRPEPRPHGADDEPASAPAPFAVSFDPASVPPQIFTESTTEEPVGGDVAHTVDNSKEKIDKLREFLIYGNRQQALGKSIDHGYLQAAHVKTIV</sequence>
<dbReference type="Proteomes" id="UP000299102">
    <property type="component" value="Unassembled WGS sequence"/>
</dbReference>
<protein>
    <submittedName>
        <fullName evidence="2">Protein transport protein Sec16A</fullName>
    </submittedName>
</protein>
<gene>
    <name evidence="2" type="primary">SEC16A</name>
    <name evidence="2" type="ORF">EVAR_81126_1</name>
</gene>
<feature type="compositionally biased region" description="Polar residues" evidence="1">
    <location>
        <begin position="582"/>
        <end position="595"/>
    </location>
</feature>
<keyword evidence="3" id="KW-1185">Reference proteome</keyword>
<feature type="compositionally biased region" description="Low complexity" evidence="1">
    <location>
        <begin position="36"/>
        <end position="53"/>
    </location>
</feature>
<feature type="region of interest" description="Disordered" evidence="1">
    <location>
        <begin position="792"/>
        <end position="989"/>
    </location>
</feature>
<organism evidence="2 3">
    <name type="scientific">Eumeta variegata</name>
    <name type="common">Bagworm moth</name>
    <name type="synonym">Eumeta japonica</name>
    <dbReference type="NCBI Taxonomy" id="151549"/>
    <lineage>
        <taxon>Eukaryota</taxon>
        <taxon>Metazoa</taxon>
        <taxon>Ecdysozoa</taxon>
        <taxon>Arthropoda</taxon>
        <taxon>Hexapoda</taxon>
        <taxon>Insecta</taxon>
        <taxon>Pterygota</taxon>
        <taxon>Neoptera</taxon>
        <taxon>Endopterygota</taxon>
        <taxon>Lepidoptera</taxon>
        <taxon>Glossata</taxon>
        <taxon>Ditrysia</taxon>
        <taxon>Tineoidea</taxon>
        <taxon>Psychidae</taxon>
        <taxon>Oiketicinae</taxon>
        <taxon>Eumeta</taxon>
    </lineage>
</organism>
<feature type="compositionally biased region" description="Polar residues" evidence="1">
    <location>
        <begin position="1"/>
        <end position="35"/>
    </location>
</feature>
<reference evidence="2 3" key="1">
    <citation type="journal article" date="2019" name="Commun. Biol.">
        <title>The bagworm genome reveals a unique fibroin gene that provides high tensile strength.</title>
        <authorList>
            <person name="Kono N."/>
            <person name="Nakamura H."/>
            <person name="Ohtoshi R."/>
            <person name="Tomita M."/>
            <person name="Numata K."/>
            <person name="Arakawa K."/>
        </authorList>
    </citation>
    <scope>NUCLEOTIDE SEQUENCE [LARGE SCALE GENOMIC DNA]</scope>
</reference>
<feature type="region of interest" description="Disordered" evidence="1">
    <location>
        <begin position="1346"/>
        <end position="1388"/>
    </location>
</feature>
<feature type="compositionally biased region" description="Polar residues" evidence="1">
    <location>
        <begin position="608"/>
        <end position="635"/>
    </location>
</feature>
<feature type="region of interest" description="Disordered" evidence="1">
    <location>
        <begin position="561"/>
        <end position="656"/>
    </location>
</feature>
<feature type="compositionally biased region" description="Polar residues" evidence="1">
    <location>
        <begin position="261"/>
        <end position="279"/>
    </location>
</feature>
<dbReference type="OrthoDB" id="8918678at2759"/>